<dbReference type="EMBL" id="VRMN01000011">
    <property type="protein sequence ID" value="KAA8491745.1"/>
    <property type="molecule type" value="Genomic_DNA"/>
</dbReference>
<name>A0A5J4YKU3_PORPP</name>
<dbReference type="InterPro" id="IPR001878">
    <property type="entry name" value="Znf_CCHC"/>
</dbReference>
<evidence type="ECO:0000259" key="4">
    <source>
        <dbReference type="PROSITE" id="PS50158"/>
    </source>
</evidence>
<dbReference type="InterPro" id="IPR036875">
    <property type="entry name" value="Znf_CCHC_sf"/>
</dbReference>
<feature type="region of interest" description="Disordered" evidence="3">
    <location>
        <begin position="1071"/>
        <end position="1096"/>
    </location>
</feature>
<feature type="coiled-coil region" evidence="2">
    <location>
        <begin position="1040"/>
        <end position="1070"/>
    </location>
</feature>
<feature type="domain" description="CCHC-type" evidence="4">
    <location>
        <begin position="292"/>
        <end position="308"/>
    </location>
</feature>
<evidence type="ECO:0000256" key="2">
    <source>
        <dbReference type="SAM" id="Coils"/>
    </source>
</evidence>
<dbReference type="InterPro" id="IPR013103">
    <property type="entry name" value="RVT_2"/>
</dbReference>
<dbReference type="PANTHER" id="PTHR11439">
    <property type="entry name" value="GAG-POL-RELATED RETROTRANSPOSON"/>
    <property type="match status" value="1"/>
</dbReference>
<dbReference type="Gene3D" id="4.10.60.10">
    <property type="entry name" value="Zinc finger, CCHC-type"/>
    <property type="match status" value="1"/>
</dbReference>
<evidence type="ECO:0000313" key="7">
    <source>
        <dbReference type="Proteomes" id="UP000324585"/>
    </source>
</evidence>
<organism evidence="6 7">
    <name type="scientific">Porphyridium purpureum</name>
    <name type="common">Red alga</name>
    <name type="synonym">Porphyridium cruentum</name>
    <dbReference type="NCBI Taxonomy" id="35688"/>
    <lineage>
        <taxon>Eukaryota</taxon>
        <taxon>Rhodophyta</taxon>
        <taxon>Bangiophyceae</taxon>
        <taxon>Porphyridiales</taxon>
        <taxon>Porphyridiaceae</taxon>
        <taxon>Porphyridium</taxon>
    </lineage>
</organism>
<keyword evidence="1" id="KW-0863">Zinc-finger</keyword>
<feature type="compositionally biased region" description="Acidic residues" evidence="3">
    <location>
        <begin position="265"/>
        <end position="274"/>
    </location>
</feature>
<keyword evidence="1" id="KW-0479">Metal-binding</keyword>
<feature type="region of interest" description="Disordered" evidence="3">
    <location>
        <begin position="263"/>
        <end position="284"/>
    </location>
</feature>
<comment type="caution">
    <text evidence="6">The sequence shown here is derived from an EMBL/GenBank/DDBJ whole genome shotgun (WGS) entry which is preliminary data.</text>
</comment>
<reference evidence="7" key="1">
    <citation type="journal article" date="2019" name="Nat. Commun.">
        <title>Expansion of phycobilisome linker gene families in mesophilic red algae.</title>
        <authorList>
            <person name="Lee J."/>
            <person name="Kim D."/>
            <person name="Bhattacharya D."/>
            <person name="Yoon H.S."/>
        </authorList>
    </citation>
    <scope>NUCLEOTIDE SEQUENCE [LARGE SCALE GENOMIC DNA]</scope>
    <source>
        <strain evidence="7">CCMP 1328</strain>
    </source>
</reference>
<gene>
    <name evidence="6" type="ORF">FVE85_8227</name>
</gene>
<dbReference type="CDD" id="cd09272">
    <property type="entry name" value="RNase_HI_RT_Ty1"/>
    <property type="match status" value="1"/>
</dbReference>
<dbReference type="PROSITE" id="PS50158">
    <property type="entry name" value="ZF_CCHC"/>
    <property type="match status" value="1"/>
</dbReference>
<accession>A0A5J4YKU3</accession>
<evidence type="ECO:0000259" key="5">
    <source>
        <dbReference type="PROSITE" id="PS50994"/>
    </source>
</evidence>
<evidence type="ECO:0000313" key="6">
    <source>
        <dbReference type="EMBL" id="KAA8491745.1"/>
    </source>
</evidence>
<dbReference type="PROSITE" id="PS50994">
    <property type="entry name" value="INTEGRASE"/>
    <property type="match status" value="1"/>
</dbReference>
<dbReference type="SUPFAM" id="SSF57756">
    <property type="entry name" value="Retrovirus zinc finger-like domains"/>
    <property type="match status" value="1"/>
</dbReference>
<keyword evidence="1" id="KW-0862">Zinc</keyword>
<feature type="region of interest" description="Disordered" evidence="3">
    <location>
        <begin position="932"/>
        <end position="967"/>
    </location>
</feature>
<feature type="compositionally biased region" description="Polar residues" evidence="3">
    <location>
        <begin position="899"/>
        <end position="915"/>
    </location>
</feature>
<dbReference type="Pfam" id="PF07727">
    <property type="entry name" value="RVT_2"/>
    <property type="match status" value="1"/>
</dbReference>
<dbReference type="PANTHER" id="PTHR11439:SF467">
    <property type="entry name" value="INTEGRASE CATALYTIC DOMAIN-CONTAINING PROTEIN"/>
    <property type="match status" value="1"/>
</dbReference>
<protein>
    <submittedName>
        <fullName evidence="6">Retrovirus-related Pol polyprotein from transposon TNT 1-94</fullName>
    </submittedName>
</protein>
<dbReference type="GO" id="GO:0008270">
    <property type="term" value="F:zinc ion binding"/>
    <property type="evidence" value="ECO:0007669"/>
    <property type="project" value="UniProtKB-KW"/>
</dbReference>
<dbReference type="OrthoDB" id="8026949at2759"/>
<evidence type="ECO:0000256" key="3">
    <source>
        <dbReference type="SAM" id="MobiDB-lite"/>
    </source>
</evidence>
<dbReference type="GO" id="GO:0003676">
    <property type="term" value="F:nucleic acid binding"/>
    <property type="evidence" value="ECO:0007669"/>
    <property type="project" value="InterPro"/>
</dbReference>
<dbReference type="SMART" id="SM00343">
    <property type="entry name" value="ZnF_C2HC"/>
    <property type="match status" value="1"/>
</dbReference>
<dbReference type="Proteomes" id="UP000324585">
    <property type="component" value="Unassembled WGS sequence"/>
</dbReference>
<proteinExistence type="predicted"/>
<dbReference type="Pfam" id="PF00098">
    <property type="entry name" value="zf-CCHC"/>
    <property type="match status" value="1"/>
</dbReference>
<feature type="compositionally biased region" description="Polar residues" evidence="3">
    <location>
        <begin position="936"/>
        <end position="947"/>
    </location>
</feature>
<evidence type="ECO:0000256" key="1">
    <source>
        <dbReference type="PROSITE-ProRule" id="PRU00047"/>
    </source>
</evidence>
<keyword evidence="7" id="KW-1185">Reference proteome</keyword>
<sequence length="1671" mass="184322">MAELPLLKYTARGSTPAYTVVAWFKELGNYVRLHFGEVGRIFDLSEHGMEYPTANPPSAEAFAAAELSGLPQDVAALVKAENVRIVMQSYHKKVRELEEAKPKVFAVIVGQLSEASVDALKRMGSFDELAASANDPLELAKQVLAVHMTLGSDSAVQNQLYAAEMFHKLAMEPGESLVHFRARFDATVRAMDAVGEHTGDAKRLAADFARKLEISGAHRNTIVHLQNTGAVLDTVNEIVRAVSNYKVVPVGAVPRVGTTFVAGREDDESNDEDEPHSGSKPVKRKVDVSRVRCYNCQRMGHFKSDCTEPNVVVTLRQEVEEMKKALRAKKKERSTTMVAVDDDEATGGSETFAVGEIGIDSCSSDHVFRDRDLVKNTRRAAKTLLLNGINSAKPVRIACIGDSEFGTVYLSRKVCGNVLSLGRLRADGHKVLFHDRSNTFRLYYDKSIFTFRPRADHIYTTTLPITIGKTLLLEGTAAERENDFSPRQVASAKAARDLARRMAYPSLKNLRDALRNGGIMNCEVSARDVDRAETIWGPAVPVLKGRATGHKSPIEQESCQARMSREISLRTDLMFVDGYVFVVSVCKPMQYILLDRVTSKSAHHLQEALHKQFASLKSFGAKVVEIRSDPESGIVAAVDWMKSNGVIPDILAAGEAVQPAERAIRMVKERMRCVLSGLPFRMPKSLTGFLAEYVVQRINMMKSSVAPEYDGRSPYEDLTGRLVDAKKELALGFGDYCQSHSKSVDSTMAERTTGCIALRPTLNLAGSWLFYNLNTKNIITRQKWNQLPHPDFVISRMNEIAEQQSASGVVTDIEDQPHDDEEEDVEGLLIDEQDRPELNAAAQEDVDLVVVEADEDGDASVETAEENARQAQGDPVLEELCTAEVASNAAQEALGTETRIPTEQSRAESYSNPQQDVRALRSQLTVRMQAPLGTAKTRSPTSTQGPGQQHFIPSASQIVPRATAPEASPAIRQEYQGSTLAPSALNDQRLSDMSTSGGRNGCEPEVIVDPLTRTSTATYIDEHMVKLAGKRARANGSVRAEDIAEKVAKLQRRIDEIDQREKEIVEIQKRTEKNDRSKTGKRKQSSEDWADDEESHKADVKKGRAFVLSANKKGLTANMSLMSAFRKHGLKAVRAVVKEVAQLDSKYGFGVITPVSVQSLSEAERKQILPTHIFLREKLDADGSIQKIKARVVAGGNHQDPAVYPKKSSPTVATDSLLLLAAIAANAKYAVGKADFPGAFLNALMPPDGPKVHVRLDRYLTRVLCGLDDKYLRYVRSDGGLVCVLKKALYGTIMAARQWFLTVKKMLQELRFSQNRFDECVFRRGNVSLAIHVDDIIVFAPSAREVKIVLDEIERRYPGLQREQGDTVEYLGMRFAFDRSTATVLVSMNGYIGTMLSEFGASGRARTPAGTDLYEVGSTERLTRDKKDDFHTWTAKLLYVAKRVRPDILTAVGYLTTRVHEPNIRDWQKLERVMKYLAATQEMGLRLGASTEKTVVCGADASYGACDDYRSVTGTSVTLGTGAVYARSSKQKLVTKSSTEAELVAASDSLGQVLWTARFLRDQGFELKESVLLQDNNSAIALMKHGKPTSMRTKHIGIRYFVVHDAADRGDIRVVYCPTEDLTADLLTKPLQGKVFEKHRANLLGSASTKHVAYDNTRQGGSVLRCVEHGG</sequence>
<dbReference type="GO" id="GO:0015074">
    <property type="term" value="P:DNA integration"/>
    <property type="evidence" value="ECO:0007669"/>
    <property type="project" value="InterPro"/>
</dbReference>
<feature type="region of interest" description="Disordered" evidence="3">
    <location>
        <begin position="892"/>
        <end position="915"/>
    </location>
</feature>
<dbReference type="InterPro" id="IPR001584">
    <property type="entry name" value="Integrase_cat-core"/>
</dbReference>
<keyword evidence="2" id="KW-0175">Coiled coil</keyword>
<feature type="domain" description="Integrase catalytic" evidence="5">
    <location>
        <begin position="549"/>
        <end position="722"/>
    </location>
</feature>